<dbReference type="Proteomes" id="UP000290289">
    <property type="component" value="Chromosome 7"/>
</dbReference>
<dbReference type="GO" id="GO:0005730">
    <property type="term" value="C:nucleolus"/>
    <property type="evidence" value="ECO:0007669"/>
    <property type="project" value="TreeGrafter"/>
</dbReference>
<proteinExistence type="predicted"/>
<dbReference type="STRING" id="3750.A0A498JGG7"/>
<reference evidence="1 2" key="1">
    <citation type="submission" date="2018-10" db="EMBL/GenBank/DDBJ databases">
        <title>A high-quality apple genome assembly.</title>
        <authorList>
            <person name="Hu J."/>
        </authorList>
    </citation>
    <scope>NUCLEOTIDE SEQUENCE [LARGE SCALE GENOMIC DNA]</scope>
    <source>
        <strain evidence="2">cv. HFTH1</strain>
        <tissue evidence="1">Young leaf</tissue>
    </source>
</reference>
<dbReference type="PANTHER" id="PTHR15565:SF0">
    <property type="entry name" value="PROTEIN AATF"/>
    <property type="match status" value="1"/>
</dbReference>
<accession>A0A498JGG7</accession>
<organism evidence="1 2">
    <name type="scientific">Malus domestica</name>
    <name type="common">Apple</name>
    <name type="synonym">Pyrus malus</name>
    <dbReference type="NCBI Taxonomy" id="3750"/>
    <lineage>
        <taxon>Eukaryota</taxon>
        <taxon>Viridiplantae</taxon>
        <taxon>Streptophyta</taxon>
        <taxon>Embryophyta</taxon>
        <taxon>Tracheophyta</taxon>
        <taxon>Spermatophyta</taxon>
        <taxon>Magnoliopsida</taxon>
        <taxon>eudicotyledons</taxon>
        <taxon>Gunneridae</taxon>
        <taxon>Pentapetalae</taxon>
        <taxon>rosids</taxon>
        <taxon>fabids</taxon>
        <taxon>Rosales</taxon>
        <taxon>Rosaceae</taxon>
        <taxon>Amygdaloideae</taxon>
        <taxon>Maleae</taxon>
        <taxon>Malus</taxon>
    </lineage>
</organism>
<name>A0A498JGG7_MALDO</name>
<evidence type="ECO:0000313" key="1">
    <source>
        <dbReference type="EMBL" id="RXH93134.1"/>
    </source>
</evidence>
<gene>
    <name evidence="1" type="ORF">DVH24_013710</name>
</gene>
<keyword evidence="2" id="KW-1185">Reference proteome</keyword>
<protein>
    <submittedName>
        <fullName evidence="1">Uncharacterized protein</fullName>
    </submittedName>
</protein>
<sequence length="174" mass="19927">MDFTSERVGMVRENHMGRQDFRERGMGHEHRQLRVVNLDNLRSHSHLRTLTVMVMVMRIGHGFLSCCRATFRNKLIDKWQRKTEVTTGAADIKSELHAFNQNISEQVASYIKDPSRMVGQMQMWKLAVAVFGTVTQSAAGAEVDGDPELLDDFELYQTTHHLLVKLLGHLILHT</sequence>
<dbReference type="PANTHER" id="PTHR15565">
    <property type="entry name" value="AATF PROTEIN APOPTOSIS ANTAGONIZING TRANSCRIPTION FACTOR"/>
    <property type="match status" value="1"/>
</dbReference>
<evidence type="ECO:0000313" key="2">
    <source>
        <dbReference type="Proteomes" id="UP000290289"/>
    </source>
</evidence>
<dbReference type="EMBL" id="RDQH01000333">
    <property type="protein sequence ID" value="RXH93134.1"/>
    <property type="molecule type" value="Genomic_DNA"/>
</dbReference>
<dbReference type="InterPro" id="IPR039223">
    <property type="entry name" value="AATF/Bfr2"/>
</dbReference>
<dbReference type="AlphaFoldDB" id="A0A498JGG7"/>
<comment type="caution">
    <text evidence="1">The sequence shown here is derived from an EMBL/GenBank/DDBJ whole genome shotgun (WGS) entry which is preliminary data.</text>
</comment>